<proteinExistence type="predicted"/>
<accession>A0A087SXE1</accession>
<dbReference type="InterPro" id="IPR049680">
    <property type="entry name" value="FLVCR1-2_SLC49-like"/>
</dbReference>
<evidence type="ECO:0000256" key="4">
    <source>
        <dbReference type="ARBA" id="ARBA00023136"/>
    </source>
</evidence>
<dbReference type="GO" id="GO:0097037">
    <property type="term" value="P:heme export"/>
    <property type="evidence" value="ECO:0007669"/>
    <property type="project" value="TreeGrafter"/>
</dbReference>
<evidence type="ECO:0000256" key="1">
    <source>
        <dbReference type="ARBA" id="ARBA00004141"/>
    </source>
</evidence>
<keyword evidence="2" id="KW-0812">Transmembrane</keyword>
<sequence>MGVGLGFLMTPFMVPNDCSKPALIQEGKFKVAYTLTGLNMAVLVLIVFTFQNEPLNPPSETQALKENSASVSYTTSVLRTIKNSNFILLLLLYGQAERNWYNGYRGHCEWACWISHCRIHSGLDTQVQRNFGRNMCSIAYIVHVLYWFTS</sequence>
<dbReference type="OrthoDB" id="6435420at2759"/>
<dbReference type="STRING" id="407821.A0A087SXE1"/>
<keyword evidence="5" id="KW-0675">Receptor</keyword>
<evidence type="ECO:0000256" key="3">
    <source>
        <dbReference type="ARBA" id="ARBA00022989"/>
    </source>
</evidence>
<comment type="subcellular location">
    <subcellularLocation>
        <location evidence="1">Membrane</location>
        <topology evidence="1">Multi-pass membrane protein</topology>
    </subcellularLocation>
</comment>
<evidence type="ECO:0000256" key="2">
    <source>
        <dbReference type="ARBA" id="ARBA00022692"/>
    </source>
</evidence>
<gene>
    <name evidence="5" type="ORF">X975_20701</name>
</gene>
<protein>
    <submittedName>
        <fullName evidence="5">Feline leukemia virus subgroup C receptor-related protein 2</fullName>
    </submittedName>
</protein>
<dbReference type="PANTHER" id="PTHR10924:SF4">
    <property type="entry name" value="GH15861P"/>
    <property type="match status" value="1"/>
</dbReference>
<name>A0A087SXE1_STEMI</name>
<evidence type="ECO:0000313" key="6">
    <source>
        <dbReference type="Proteomes" id="UP000054359"/>
    </source>
</evidence>
<reference evidence="5 6" key="1">
    <citation type="submission" date="2013-11" db="EMBL/GenBank/DDBJ databases">
        <title>Genome sequencing of Stegodyphus mimosarum.</title>
        <authorList>
            <person name="Bechsgaard J."/>
        </authorList>
    </citation>
    <scope>NUCLEOTIDE SEQUENCE [LARGE SCALE GENOMIC DNA]</scope>
</reference>
<keyword evidence="6" id="KW-1185">Reference proteome</keyword>
<dbReference type="PANTHER" id="PTHR10924">
    <property type="entry name" value="MAJOR FACILITATOR SUPERFAMILY PROTEIN-RELATED"/>
    <property type="match status" value="1"/>
</dbReference>
<dbReference type="Proteomes" id="UP000054359">
    <property type="component" value="Unassembled WGS sequence"/>
</dbReference>
<dbReference type="GO" id="GO:0016020">
    <property type="term" value="C:membrane"/>
    <property type="evidence" value="ECO:0007669"/>
    <property type="project" value="UniProtKB-SubCell"/>
</dbReference>
<dbReference type="EMBL" id="KK112393">
    <property type="protein sequence ID" value="KFM57530.1"/>
    <property type="molecule type" value="Genomic_DNA"/>
</dbReference>
<keyword evidence="3" id="KW-1133">Transmembrane helix</keyword>
<dbReference type="GO" id="GO:0015232">
    <property type="term" value="F:heme transmembrane transporter activity"/>
    <property type="evidence" value="ECO:0007669"/>
    <property type="project" value="TreeGrafter"/>
</dbReference>
<feature type="non-terminal residue" evidence="5">
    <location>
        <position position="150"/>
    </location>
</feature>
<organism evidence="5 6">
    <name type="scientific">Stegodyphus mimosarum</name>
    <name type="common">African social velvet spider</name>
    <dbReference type="NCBI Taxonomy" id="407821"/>
    <lineage>
        <taxon>Eukaryota</taxon>
        <taxon>Metazoa</taxon>
        <taxon>Ecdysozoa</taxon>
        <taxon>Arthropoda</taxon>
        <taxon>Chelicerata</taxon>
        <taxon>Arachnida</taxon>
        <taxon>Araneae</taxon>
        <taxon>Araneomorphae</taxon>
        <taxon>Entelegynae</taxon>
        <taxon>Eresoidea</taxon>
        <taxon>Eresidae</taxon>
        <taxon>Stegodyphus</taxon>
    </lineage>
</organism>
<dbReference type="GO" id="GO:0020037">
    <property type="term" value="F:heme binding"/>
    <property type="evidence" value="ECO:0007669"/>
    <property type="project" value="TreeGrafter"/>
</dbReference>
<dbReference type="AlphaFoldDB" id="A0A087SXE1"/>
<evidence type="ECO:0000313" key="5">
    <source>
        <dbReference type="EMBL" id="KFM57530.1"/>
    </source>
</evidence>
<keyword evidence="4" id="KW-0472">Membrane</keyword>